<feature type="domain" description="Xaa-Pro dipeptidyl-peptidase C-terminal" evidence="3">
    <location>
        <begin position="316"/>
        <end position="557"/>
    </location>
</feature>
<keyword evidence="5" id="KW-1185">Reference proteome</keyword>
<keyword evidence="1 4" id="KW-0378">Hydrolase</keyword>
<gene>
    <name evidence="4" type="ORF">MSEN_07480</name>
</gene>
<dbReference type="InterPro" id="IPR000383">
    <property type="entry name" value="Xaa-Pro-like_dom"/>
</dbReference>
<name>A0A7I9XGZ1_9MYCO</name>
<protein>
    <submittedName>
        <fullName evidence="4">Hydrolase</fullName>
    </submittedName>
</protein>
<dbReference type="AlphaFoldDB" id="A0A7I9XGZ1"/>
<dbReference type="PANTHER" id="PTHR43056">
    <property type="entry name" value="PEPTIDASE S9 PROLYL OLIGOPEPTIDASE"/>
    <property type="match status" value="1"/>
</dbReference>
<feature type="compositionally biased region" description="Basic and acidic residues" evidence="2">
    <location>
        <begin position="380"/>
        <end position="391"/>
    </location>
</feature>
<dbReference type="PANTHER" id="PTHR43056:SF10">
    <property type="entry name" value="COCE_NOND FAMILY, PUTATIVE (AFU_ORTHOLOGUE AFUA_7G00600)-RELATED"/>
    <property type="match status" value="1"/>
</dbReference>
<dbReference type="InterPro" id="IPR013736">
    <property type="entry name" value="Xaa-Pro_dipept_C"/>
</dbReference>
<dbReference type="Gene3D" id="1.10.3020.10">
    <property type="entry name" value="alpha-amino acid ester hydrolase ( Helical cap domain)"/>
    <property type="match status" value="1"/>
</dbReference>
<dbReference type="SMART" id="SM00939">
    <property type="entry name" value="PepX_C"/>
    <property type="match status" value="1"/>
</dbReference>
<dbReference type="SUPFAM" id="SSF49785">
    <property type="entry name" value="Galactose-binding domain-like"/>
    <property type="match status" value="1"/>
</dbReference>
<dbReference type="Gene3D" id="3.40.50.1820">
    <property type="entry name" value="alpha/beta hydrolase"/>
    <property type="match status" value="1"/>
</dbReference>
<dbReference type="NCBIfam" id="TIGR00976">
    <property type="entry name" value="CocE_NonD"/>
    <property type="match status" value="1"/>
</dbReference>
<evidence type="ECO:0000313" key="5">
    <source>
        <dbReference type="Proteomes" id="UP000465263"/>
    </source>
</evidence>
<evidence type="ECO:0000256" key="1">
    <source>
        <dbReference type="ARBA" id="ARBA00022801"/>
    </source>
</evidence>
<evidence type="ECO:0000313" key="4">
    <source>
        <dbReference type="EMBL" id="GFG69028.1"/>
    </source>
</evidence>
<reference evidence="4 5" key="1">
    <citation type="journal article" date="2019" name="Emerg. Microbes Infect.">
        <title>Comprehensive subspecies identification of 175 nontuberculous mycobacteria species based on 7547 genomic profiles.</title>
        <authorList>
            <person name="Matsumoto Y."/>
            <person name="Kinjo T."/>
            <person name="Motooka D."/>
            <person name="Nabeya D."/>
            <person name="Jung N."/>
            <person name="Uechi K."/>
            <person name="Horii T."/>
            <person name="Iida T."/>
            <person name="Fujita J."/>
            <person name="Nakamura S."/>
        </authorList>
    </citation>
    <scope>NUCLEOTIDE SEQUENCE [LARGE SCALE GENOMIC DNA]</scope>
    <source>
        <strain evidence="4 5">JCM 16017</strain>
    </source>
</reference>
<dbReference type="OrthoDB" id="5240615at2"/>
<organism evidence="4 5">
    <name type="scientific">Mycolicibacter senuensis</name>
    <dbReference type="NCBI Taxonomy" id="386913"/>
    <lineage>
        <taxon>Bacteria</taxon>
        <taxon>Bacillati</taxon>
        <taxon>Actinomycetota</taxon>
        <taxon>Actinomycetes</taxon>
        <taxon>Mycobacteriales</taxon>
        <taxon>Mycobacteriaceae</taxon>
        <taxon>Mycolicibacter</taxon>
    </lineage>
</organism>
<accession>A0A7I9XGZ1</accession>
<sequence>MTTDRRRTGPRLTDVVLNRALRRLPAPTTGYTVHREAIPMRDGVVLRAERYQPAGDAVGTLLVRCPYGRGFPFSLVFARMYAGRGYRVILQSVRGTFGSGGNFEPMVNEAADGADTVAWLRTQPWFTGTFGTIGLSYLGFTQWALLSDPPPELAAAVITVGPHDLYQSTWGAGSFALNDFLGWSHMMAHQEDRPRIRAGINQLTAQRKVRRAAGRLPLGVAGRALLGTGSPWYESWVEHPEREDPFWDRLRHPAALENSRVPVLLLSGWQDLFLDQTLAQYRALRDRNVDVAMTIGPWTHTQMLTSGLSRVTAESLQWLDTHLRRSTASPRPSRVRIFRAGKGWEDRPDWAPAEATHAWYLQPGGRLAPGAPAPAVQRGSTEERRSWDRRMSPAAPAASFRFDPTDPPPTIGGRLLSPAGGYRNDTRLHRRDDVLGFTSAALADDLDVSGTPVLELDHSSDVPDVDLFVRVSEVDRKGRSVNVSDGYRRLHHHTGRVRIELDAIAHRFAAGSRIRVLIAGGSHPRYAANLGSGEAPISGTRVQTATHTVRFGDSRLLLPADVGRGLDQ</sequence>
<dbReference type="InterPro" id="IPR008979">
    <property type="entry name" value="Galactose-bd-like_sf"/>
</dbReference>
<dbReference type="RefSeq" id="WP_085086523.1">
    <property type="nucleotide sequence ID" value="NZ_BLKV01000001.1"/>
</dbReference>
<dbReference type="SUPFAM" id="SSF53474">
    <property type="entry name" value="alpha/beta-Hydrolases"/>
    <property type="match status" value="1"/>
</dbReference>
<dbReference type="Pfam" id="PF08530">
    <property type="entry name" value="PepX_C"/>
    <property type="match status" value="1"/>
</dbReference>
<dbReference type="GO" id="GO:0008239">
    <property type="term" value="F:dipeptidyl-peptidase activity"/>
    <property type="evidence" value="ECO:0007669"/>
    <property type="project" value="InterPro"/>
</dbReference>
<dbReference type="EMBL" id="BLKV01000001">
    <property type="protein sequence ID" value="GFG69028.1"/>
    <property type="molecule type" value="Genomic_DNA"/>
</dbReference>
<dbReference type="InterPro" id="IPR005674">
    <property type="entry name" value="CocE/Ser_esterase"/>
</dbReference>
<evidence type="ECO:0000256" key="2">
    <source>
        <dbReference type="SAM" id="MobiDB-lite"/>
    </source>
</evidence>
<feature type="region of interest" description="Disordered" evidence="2">
    <location>
        <begin position="368"/>
        <end position="423"/>
    </location>
</feature>
<dbReference type="Proteomes" id="UP000465263">
    <property type="component" value="Unassembled WGS sequence"/>
</dbReference>
<dbReference type="Gene3D" id="2.60.120.260">
    <property type="entry name" value="Galactose-binding domain-like"/>
    <property type="match status" value="1"/>
</dbReference>
<dbReference type="Pfam" id="PF02129">
    <property type="entry name" value="Peptidase_S15"/>
    <property type="match status" value="1"/>
</dbReference>
<dbReference type="InterPro" id="IPR029058">
    <property type="entry name" value="AB_hydrolase_fold"/>
</dbReference>
<dbReference type="InterPro" id="IPR050585">
    <property type="entry name" value="Xaa-Pro_dipeptidyl-ppase/CocE"/>
</dbReference>
<proteinExistence type="predicted"/>
<evidence type="ECO:0000259" key="3">
    <source>
        <dbReference type="SMART" id="SM00939"/>
    </source>
</evidence>
<comment type="caution">
    <text evidence="4">The sequence shown here is derived from an EMBL/GenBank/DDBJ whole genome shotgun (WGS) entry which is preliminary data.</text>
</comment>